<dbReference type="Proteomes" id="UP000184147">
    <property type="component" value="Unassembled WGS sequence"/>
</dbReference>
<dbReference type="OrthoDB" id="1118340at2"/>
<name>A0A1M5A4R3_9FLAO</name>
<reference evidence="6 7" key="1">
    <citation type="submission" date="2016-11" db="EMBL/GenBank/DDBJ databases">
        <authorList>
            <person name="Jaros S."/>
            <person name="Januszkiewicz K."/>
            <person name="Wedrychowicz H."/>
        </authorList>
    </citation>
    <scope>NUCLEOTIDE SEQUENCE [LARGE SCALE GENOMIC DNA]</scope>
    <source>
        <strain evidence="6 7">DSM 25660</strain>
    </source>
</reference>
<accession>A0A1M5A4R3</accession>
<dbReference type="PROSITE" id="PS51192">
    <property type="entry name" value="HELICASE_ATP_BIND_1"/>
    <property type="match status" value="1"/>
</dbReference>
<feature type="domain" description="Helicase ATP-binding" evidence="5">
    <location>
        <begin position="30"/>
        <end position="200"/>
    </location>
</feature>
<evidence type="ECO:0000256" key="3">
    <source>
        <dbReference type="ARBA" id="ARBA00022806"/>
    </source>
</evidence>
<dbReference type="RefSeq" id="WP_073362674.1">
    <property type="nucleotide sequence ID" value="NZ_FQVQ01000005.1"/>
</dbReference>
<dbReference type="PANTHER" id="PTHR47959">
    <property type="entry name" value="ATP-DEPENDENT RNA HELICASE RHLE-RELATED"/>
    <property type="match status" value="1"/>
</dbReference>
<evidence type="ECO:0000256" key="2">
    <source>
        <dbReference type="ARBA" id="ARBA00022801"/>
    </source>
</evidence>
<dbReference type="InterPro" id="IPR011545">
    <property type="entry name" value="DEAD/DEAH_box_helicase_dom"/>
</dbReference>
<dbReference type="InterPro" id="IPR014001">
    <property type="entry name" value="Helicase_ATP-bd"/>
</dbReference>
<dbReference type="Gene3D" id="3.40.50.300">
    <property type="entry name" value="P-loop containing nucleotide triphosphate hydrolases"/>
    <property type="match status" value="1"/>
</dbReference>
<dbReference type="GO" id="GO:0016787">
    <property type="term" value="F:hydrolase activity"/>
    <property type="evidence" value="ECO:0007669"/>
    <property type="project" value="UniProtKB-KW"/>
</dbReference>
<protein>
    <submittedName>
        <fullName evidence="6">DEAD/DEAH box helicase</fullName>
    </submittedName>
</protein>
<evidence type="ECO:0000256" key="1">
    <source>
        <dbReference type="ARBA" id="ARBA00022741"/>
    </source>
</evidence>
<proteinExistence type="predicted"/>
<dbReference type="GO" id="GO:0005829">
    <property type="term" value="C:cytosol"/>
    <property type="evidence" value="ECO:0007669"/>
    <property type="project" value="TreeGrafter"/>
</dbReference>
<dbReference type="GO" id="GO:0005524">
    <property type="term" value="F:ATP binding"/>
    <property type="evidence" value="ECO:0007669"/>
    <property type="project" value="UniProtKB-KW"/>
</dbReference>
<keyword evidence="7" id="KW-1185">Reference proteome</keyword>
<dbReference type="EMBL" id="FQVQ01000005">
    <property type="protein sequence ID" value="SHF25214.1"/>
    <property type="molecule type" value="Genomic_DNA"/>
</dbReference>
<sequence>MQLKKINPLLQQALIASGLTSANDLQAGTYAAIKSGADVVIQSDPGSGKSTTIALHVIQRLDKPFELSPRALIVCNDKAKVMEMVDVFNQLNKYNALRIYHVHDRSDLDEDKNQISLGIDVLIGTPNQLTIMFGSAGFDVNQLKMFILDDAEVILKNRYEPKILRLSESIEKVQRIFFCSQITERLEIVAENIMVDPLFFEMDDQDEDEV</sequence>
<keyword evidence="4" id="KW-0067">ATP-binding</keyword>
<evidence type="ECO:0000259" key="5">
    <source>
        <dbReference type="PROSITE" id="PS51192"/>
    </source>
</evidence>
<dbReference type="PANTHER" id="PTHR47959:SF13">
    <property type="entry name" value="ATP-DEPENDENT RNA HELICASE RHLE"/>
    <property type="match status" value="1"/>
</dbReference>
<keyword evidence="1" id="KW-0547">Nucleotide-binding</keyword>
<dbReference type="InterPro" id="IPR050079">
    <property type="entry name" value="DEAD_box_RNA_helicase"/>
</dbReference>
<evidence type="ECO:0000313" key="7">
    <source>
        <dbReference type="Proteomes" id="UP000184147"/>
    </source>
</evidence>
<organism evidence="6 7">
    <name type="scientific">Flavobacterium fontis</name>
    <dbReference type="NCBI Taxonomy" id="1124188"/>
    <lineage>
        <taxon>Bacteria</taxon>
        <taxon>Pseudomonadati</taxon>
        <taxon>Bacteroidota</taxon>
        <taxon>Flavobacteriia</taxon>
        <taxon>Flavobacteriales</taxon>
        <taxon>Flavobacteriaceae</taxon>
        <taxon>Flavobacterium</taxon>
    </lineage>
</organism>
<dbReference type="GO" id="GO:0003724">
    <property type="term" value="F:RNA helicase activity"/>
    <property type="evidence" value="ECO:0007669"/>
    <property type="project" value="TreeGrafter"/>
</dbReference>
<evidence type="ECO:0000313" key="6">
    <source>
        <dbReference type="EMBL" id="SHF25214.1"/>
    </source>
</evidence>
<evidence type="ECO:0000256" key="4">
    <source>
        <dbReference type="ARBA" id="ARBA00022840"/>
    </source>
</evidence>
<dbReference type="InterPro" id="IPR027417">
    <property type="entry name" value="P-loop_NTPase"/>
</dbReference>
<dbReference type="Pfam" id="PF00270">
    <property type="entry name" value="DEAD"/>
    <property type="match status" value="1"/>
</dbReference>
<dbReference type="SUPFAM" id="SSF52540">
    <property type="entry name" value="P-loop containing nucleoside triphosphate hydrolases"/>
    <property type="match status" value="1"/>
</dbReference>
<dbReference type="STRING" id="1124188.SAMN05444377_105149"/>
<gene>
    <name evidence="6" type="ORF">SAMN05444377_105149</name>
</gene>
<dbReference type="SMART" id="SM00487">
    <property type="entry name" value="DEXDc"/>
    <property type="match status" value="1"/>
</dbReference>
<keyword evidence="3 6" id="KW-0347">Helicase</keyword>
<keyword evidence="2" id="KW-0378">Hydrolase</keyword>
<dbReference type="GO" id="GO:0003676">
    <property type="term" value="F:nucleic acid binding"/>
    <property type="evidence" value="ECO:0007669"/>
    <property type="project" value="InterPro"/>
</dbReference>
<dbReference type="AlphaFoldDB" id="A0A1M5A4R3"/>